<dbReference type="GO" id="GO:0009897">
    <property type="term" value="C:external side of plasma membrane"/>
    <property type="evidence" value="ECO:0007669"/>
    <property type="project" value="TreeGrafter"/>
</dbReference>
<evidence type="ECO:0000313" key="7">
    <source>
        <dbReference type="Proteomes" id="UP000694414"/>
    </source>
</evidence>
<dbReference type="GO" id="GO:0038023">
    <property type="term" value="F:signaling receptor activity"/>
    <property type="evidence" value="ECO:0007669"/>
    <property type="project" value="TreeGrafter"/>
</dbReference>
<dbReference type="GO" id="GO:0007155">
    <property type="term" value="P:cell adhesion"/>
    <property type="evidence" value="ECO:0007669"/>
    <property type="project" value="TreeGrafter"/>
</dbReference>
<comment type="similarity">
    <text evidence="1">Belongs to the folate receptor family.</text>
</comment>
<dbReference type="InterPro" id="IPR018143">
    <property type="entry name" value="Folate_rcpt-like"/>
</dbReference>
<dbReference type="GeneTree" id="ENSGT00950000183144"/>
<dbReference type="Pfam" id="PF03024">
    <property type="entry name" value="Folate_rec"/>
    <property type="match status" value="1"/>
</dbReference>
<reference evidence="6" key="1">
    <citation type="submission" date="2025-08" db="UniProtKB">
        <authorList>
            <consortium name="Ensembl"/>
        </authorList>
    </citation>
    <scope>IDENTIFICATION</scope>
</reference>
<keyword evidence="7" id="KW-1185">Reference proteome</keyword>
<dbReference type="PANTHER" id="PTHR10517">
    <property type="entry name" value="FOLATE RECEPTOR"/>
    <property type="match status" value="1"/>
</dbReference>
<reference evidence="6" key="2">
    <citation type="submission" date="2025-09" db="UniProtKB">
        <authorList>
            <consortium name="Ensembl"/>
        </authorList>
    </citation>
    <scope>IDENTIFICATION</scope>
</reference>
<sequence>MLSAATEVQGQKDMAWKLMSLLLLLAWAATTCSARDRSDLLNVCMDAKHHKTKPGPEDKLHDQCSPWRKNACCSVNTSQELHKDTSRLYNFNWDHCGKMEPACKRHFIQDTCLYECSPNLGPWIQQVDQSWRKERFLDVPLCKEDCQHWWEDCRTSFTCKSNWHKGWEWTSGEGLELWAHHSYKVSNYSRGSARCIQMWFDPAQGNPNEEVAKFYAEAMNTGAMPHGTGALLLSLALTLQLPG</sequence>
<evidence type="ECO:0000313" key="6">
    <source>
        <dbReference type="Ensembl" id="ENSPSMP00000017328.1"/>
    </source>
</evidence>
<feature type="signal peptide" evidence="4">
    <location>
        <begin position="1"/>
        <end position="34"/>
    </location>
</feature>
<dbReference type="GO" id="GO:0035036">
    <property type="term" value="P:sperm-egg recognition"/>
    <property type="evidence" value="ECO:0007669"/>
    <property type="project" value="TreeGrafter"/>
</dbReference>
<keyword evidence="2 4" id="KW-0732">Signal</keyword>
<proteinExistence type="inferred from homology"/>
<dbReference type="InterPro" id="IPR004269">
    <property type="entry name" value="Folate_rcpt"/>
</dbReference>
<dbReference type="GO" id="GO:0007342">
    <property type="term" value="P:fusion of sperm to egg plasma membrane involved in single fertilization"/>
    <property type="evidence" value="ECO:0007669"/>
    <property type="project" value="TreeGrafter"/>
</dbReference>
<evidence type="ECO:0000256" key="1">
    <source>
        <dbReference type="ARBA" id="ARBA00007932"/>
    </source>
</evidence>
<dbReference type="AlphaFoldDB" id="A0A8C8ZMI1"/>
<dbReference type="Proteomes" id="UP000694414">
    <property type="component" value="Unplaced"/>
</dbReference>
<evidence type="ECO:0000259" key="5">
    <source>
        <dbReference type="Pfam" id="PF03024"/>
    </source>
</evidence>
<organism evidence="6 7">
    <name type="scientific">Prolemur simus</name>
    <name type="common">Greater bamboo lemur</name>
    <name type="synonym">Hapalemur simus</name>
    <dbReference type="NCBI Taxonomy" id="1328070"/>
    <lineage>
        <taxon>Eukaryota</taxon>
        <taxon>Metazoa</taxon>
        <taxon>Chordata</taxon>
        <taxon>Craniata</taxon>
        <taxon>Vertebrata</taxon>
        <taxon>Euteleostomi</taxon>
        <taxon>Mammalia</taxon>
        <taxon>Eutheria</taxon>
        <taxon>Euarchontoglires</taxon>
        <taxon>Primates</taxon>
        <taxon>Strepsirrhini</taxon>
        <taxon>Lemuriformes</taxon>
        <taxon>Lemuridae</taxon>
        <taxon>Prolemur</taxon>
    </lineage>
</organism>
<accession>A0A8C8ZMI1</accession>
<name>A0A8C8ZMI1_PROSS</name>
<dbReference type="Ensembl" id="ENSPSMT00000020143.1">
    <property type="protein sequence ID" value="ENSPSMP00000017328.1"/>
    <property type="gene ID" value="ENSPSMG00000012333.1"/>
</dbReference>
<keyword evidence="3" id="KW-1015">Disulfide bond</keyword>
<evidence type="ECO:0000256" key="2">
    <source>
        <dbReference type="ARBA" id="ARBA00022729"/>
    </source>
</evidence>
<gene>
    <name evidence="6" type="primary">FOLR2</name>
</gene>
<dbReference type="PANTHER" id="PTHR10517:SF8">
    <property type="entry name" value="FOLATE RECEPTOR BETA"/>
    <property type="match status" value="1"/>
</dbReference>
<protein>
    <submittedName>
        <fullName evidence="6">Folate receptor beta</fullName>
    </submittedName>
</protein>
<evidence type="ECO:0000256" key="3">
    <source>
        <dbReference type="ARBA" id="ARBA00023157"/>
    </source>
</evidence>
<evidence type="ECO:0000256" key="4">
    <source>
        <dbReference type="SAM" id="SignalP"/>
    </source>
</evidence>
<feature type="chain" id="PRO_5034718469" evidence="4">
    <location>
        <begin position="35"/>
        <end position="243"/>
    </location>
</feature>
<feature type="domain" description="Folate receptor-like" evidence="5">
    <location>
        <begin position="43"/>
        <end position="199"/>
    </location>
</feature>